<proteinExistence type="predicted"/>
<dbReference type="EMBL" id="JAPJDO010000013">
    <property type="protein sequence ID" value="MCX2938349.1"/>
    <property type="molecule type" value="Genomic_DNA"/>
</dbReference>
<sequence length="152" mass="16036">MTVAQAGLIATWHYDGAWAVYDLDSAQPLLDRLASYHSVTSDQTLIGFCCTGIAARVPGMTEEPGILDVGMGMDPALVGQGHGAAFGATVLSYLTLRHPGQALRAAVQDWNTRSLRLTRRLGSKDAGEIVVHQGGRPVTYRVVVTCSAAPSG</sequence>
<comment type="caution">
    <text evidence="1">The sequence shown here is derived from an EMBL/GenBank/DDBJ whole genome shotgun (WGS) entry which is preliminary data.</text>
</comment>
<evidence type="ECO:0000313" key="2">
    <source>
        <dbReference type="Proteomes" id="UP001300745"/>
    </source>
</evidence>
<dbReference type="Proteomes" id="UP001300745">
    <property type="component" value="Unassembled WGS sequence"/>
</dbReference>
<protein>
    <recommendedName>
        <fullName evidence="3">N-acetyltransferase domain-containing protein</fullName>
    </recommendedName>
</protein>
<keyword evidence="2" id="KW-1185">Reference proteome</keyword>
<name>A0ABT3SGR0_9MYCO</name>
<accession>A0ABT3SGR0</accession>
<evidence type="ECO:0008006" key="3">
    <source>
        <dbReference type="Google" id="ProtNLM"/>
    </source>
</evidence>
<dbReference type="InterPro" id="IPR016181">
    <property type="entry name" value="Acyl_CoA_acyltransferase"/>
</dbReference>
<organism evidence="1 2">
    <name type="scientific">Mycobacterium pinniadriaticum</name>
    <dbReference type="NCBI Taxonomy" id="2994102"/>
    <lineage>
        <taxon>Bacteria</taxon>
        <taxon>Bacillati</taxon>
        <taxon>Actinomycetota</taxon>
        <taxon>Actinomycetes</taxon>
        <taxon>Mycobacteriales</taxon>
        <taxon>Mycobacteriaceae</taxon>
        <taxon>Mycobacterium</taxon>
    </lineage>
</organism>
<dbReference type="SUPFAM" id="SSF55729">
    <property type="entry name" value="Acyl-CoA N-acyltransferases (Nat)"/>
    <property type="match status" value="1"/>
</dbReference>
<evidence type="ECO:0000313" key="1">
    <source>
        <dbReference type="EMBL" id="MCX2938349.1"/>
    </source>
</evidence>
<gene>
    <name evidence="1" type="ORF">ORI27_16695</name>
</gene>
<reference evidence="1 2" key="1">
    <citation type="submission" date="2022-11" db="EMBL/GenBank/DDBJ databases">
        <title>Mycobacterium sp. nov.</title>
        <authorList>
            <person name="Papic B."/>
            <person name="Spicic S."/>
            <person name="Duvnjak S."/>
        </authorList>
    </citation>
    <scope>NUCLEOTIDE SEQUENCE [LARGE SCALE GENOMIC DNA]</scope>
    <source>
        <strain evidence="1 2">CVI_P4</strain>
    </source>
</reference>
<dbReference type="Gene3D" id="3.40.630.30">
    <property type="match status" value="1"/>
</dbReference>
<dbReference type="RefSeq" id="WP_265997989.1">
    <property type="nucleotide sequence ID" value="NZ_JAPJDN010000013.1"/>
</dbReference>